<organism evidence="2 3">
    <name type="scientific">Rhizoctonia solani AG-3 Rhs1AP</name>
    <dbReference type="NCBI Taxonomy" id="1086054"/>
    <lineage>
        <taxon>Eukaryota</taxon>
        <taxon>Fungi</taxon>
        <taxon>Dikarya</taxon>
        <taxon>Basidiomycota</taxon>
        <taxon>Agaricomycotina</taxon>
        <taxon>Agaricomycetes</taxon>
        <taxon>Cantharellales</taxon>
        <taxon>Ceratobasidiaceae</taxon>
        <taxon>Rhizoctonia</taxon>
    </lineage>
</organism>
<dbReference type="AlphaFoldDB" id="X8IYE7"/>
<dbReference type="Proteomes" id="UP000030108">
    <property type="component" value="Unassembled WGS sequence"/>
</dbReference>
<evidence type="ECO:0000256" key="1">
    <source>
        <dbReference type="SAM" id="MobiDB-lite"/>
    </source>
</evidence>
<protein>
    <submittedName>
        <fullName evidence="2">Uncharacterized protein</fullName>
    </submittedName>
</protein>
<name>X8IYE7_9AGAM</name>
<evidence type="ECO:0000313" key="2">
    <source>
        <dbReference type="EMBL" id="EUC55123.1"/>
    </source>
</evidence>
<dbReference type="EMBL" id="JATN01000322">
    <property type="protein sequence ID" value="EUC55123.1"/>
    <property type="molecule type" value="Genomic_DNA"/>
</dbReference>
<gene>
    <name evidence="2" type="ORF">RSOL_092090</name>
</gene>
<proteinExistence type="predicted"/>
<feature type="non-terminal residue" evidence="2">
    <location>
        <position position="445"/>
    </location>
</feature>
<evidence type="ECO:0000313" key="3">
    <source>
        <dbReference type="Proteomes" id="UP000030108"/>
    </source>
</evidence>
<sequence>MGYQNLWAAGYHFYGPPPPLAVPHVPAHYGIPPAYPIPPPPGAYVPNGILAAPNNHSERNPHPQPINNALTRPNLVVGRGVIAIPFRLHKPNDEIQLFSIKSDLLWDDFIVVTSGYLGSRTCETHLTVRHTKMRAADRVRITDNTEWQQFMHQLTTCANTARSRAIEIDIYLVREVGEMEREEVAPLGRGRGAGGKQGKKRGRSEDIPEGSEDNRLTAHWYALLKSKHACEYHSRAGAPAWCYVRDPALGAIMHRRLSLELIGLWSNQCSIGEATEHHPPNILALDTPRKKAKSSSSKRTQEINLNITHSIASPNLPVASTSSSDPSRLSLGPTQSHIALHSNMVTGNESTTASTNTTEPLLAVEYPLISLALELVNPNYELELWHCICALENKGYYRVNQVEEAGLAKLIDEVGVDEEYAPEIVDYCSLLAEQAREEAYYSNKF</sequence>
<comment type="caution">
    <text evidence="2">The sequence shown here is derived from an EMBL/GenBank/DDBJ whole genome shotgun (WGS) entry which is preliminary data.</text>
</comment>
<feature type="region of interest" description="Disordered" evidence="1">
    <location>
        <begin position="184"/>
        <end position="211"/>
    </location>
</feature>
<accession>X8IYE7</accession>
<reference evidence="3" key="1">
    <citation type="journal article" date="2014" name="Genome Announc.">
        <title>Draft genome sequence of the plant-pathogenic soil fungus Rhizoctonia solani anastomosis group 3 strain Rhs1AP.</title>
        <authorList>
            <person name="Cubeta M.A."/>
            <person name="Thomas E."/>
            <person name="Dean R.A."/>
            <person name="Jabaji S."/>
            <person name="Neate S.M."/>
            <person name="Tavantzis S."/>
            <person name="Toda T."/>
            <person name="Vilgalys R."/>
            <person name="Bharathan N."/>
            <person name="Fedorova-Abrams N."/>
            <person name="Pakala S.B."/>
            <person name="Pakala S.M."/>
            <person name="Zafar N."/>
            <person name="Joardar V."/>
            <person name="Losada L."/>
            <person name="Nierman W.C."/>
        </authorList>
    </citation>
    <scope>NUCLEOTIDE SEQUENCE [LARGE SCALE GENOMIC DNA]</scope>
    <source>
        <strain evidence="3">AG-3</strain>
    </source>
</reference>